<reference evidence="2 3" key="1">
    <citation type="submission" date="2017-11" db="EMBL/GenBank/DDBJ databases">
        <title>De novo assembly and phasing of dikaryotic genomes from two isolates of Puccinia coronata f. sp. avenae, the causal agent of oat crown rust.</title>
        <authorList>
            <person name="Miller M.E."/>
            <person name="Zhang Y."/>
            <person name="Omidvar V."/>
            <person name="Sperschneider J."/>
            <person name="Schwessinger B."/>
            <person name="Raley C."/>
            <person name="Palmer J.M."/>
            <person name="Garnica D."/>
            <person name="Upadhyaya N."/>
            <person name="Rathjen J."/>
            <person name="Taylor J.M."/>
            <person name="Park R.F."/>
            <person name="Dodds P.N."/>
            <person name="Hirsch C.D."/>
            <person name="Kianian S.F."/>
            <person name="Figueroa M."/>
        </authorList>
    </citation>
    <scope>NUCLEOTIDE SEQUENCE [LARGE SCALE GENOMIC DNA]</scope>
    <source>
        <strain evidence="2">12SD80</strain>
    </source>
</reference>
<evidence type="ECO:0000256" key="1">
    <source>
        <dbReference type="SAM" id="MobiDB-lite"/>
    </source>
</evidence>
<feature type="region of interest" description="Disordered" evidence="1">
    <location>
        <begin position="119"/>
        <end position="151"/>
    </location>
</feature>
<dbReference type="Proteomes" id="UP000235392">
    <property type="component" value="Unassembled WGS sequence"/>
</dbReference>
<comment type="caution">
    <text evidence="2">The sequence shown here is derived from an EMBL/GenBank/DDBJ whole genome shotgun (WGS) entry which is preliminary data.</text>
</comment>
<feature type="compositionally biased region" description="Polar residues" evidence="1">
    <location>
        <begin position="130"/>
        <end position="151"/>
    </location>
</feature>
<sequence>MDGLVPIVQRALHQGCVQRTLLKRLLDAFTKKRPADERVFEKPAPWCRSQPPSFDNTWSTLSAAEDPARQMMMSEHPNMGTTVAHGGVLYQAFYPVLVPIGVAIYPVLVPTGVSAYPPHDDEQLGRVNGHPNSTPPGATAQPQGVTETNSNNSLFGCCQSL</sequence>
<gene>
    <name evidence="2" type="ORF">PCASD_23215</name>
</gene>
<evidence type="ECO:0000313" key="3">
    <source>
        <dbReference type="Proteomes" id="UP000235392"/>
    </source>
</evidence>
<organism evidence="2 3">
    <name type="scientific">Puccinia coronata f. sp. avenae</name>
    <dbReference type="NCBI Taxonomy" id="200324"/>
    <lineage>
        <taxon>Eukaryota</taxon>
        <taxon>Fungi</taxon>
        <taxon>Dikarya</taxon>
        <taxon>Basidiomycota</taxon>
        <taxon>Pucciniomycotina</taxon>
        <taxon>Pucciniomycetes</taxon>
        <taxon>Pucciniales</taxon>
        <taxon>Pucciniaceae</taxon>
        <taxon>Puccinia</taxon>
    </lineage>
</organism>
<proteinExistence type="predicted"/>
<dbReference type="AlphaFoldDB" id="A0A2N5S4Y1"/>
<dbReference type="EMBL" id="PGCI01001073">
    <property type="protein sequence ID" value="PLW08294.1"/>
    <property type="molecule type" value="Genomic_DNA"/>
</dbReference>
<protein>
    <submittedName>
        <fullName evidence="2">Uncharacterized protein</fullName>
    </submittedName>
</protein>
<accession>A0A2N5S4Y1</accession>
<name>A0A2N5S4Y1_9BASI</name>
<evidence type="ECO:0000313" key="2">
    <source>
        <dbReference type="EMBL" id="PLW08294.1"/>
    </source>
</evidence>